<dbReference type="PRINTS" id="PR00053">
    <property type="entry name" value="FORKHEAD"/>
</dbReference>
<dbReference type="PROSITE" id="PS50039">
    <property type="entry name" value="FORK_HEAD_3"/>
    <property type="match status" value="1"/>
</dbReference>
<dbReference type="PANTHER" id="PTHR11829:SF206">
    <property type="entry name" value="FORKHEAD BOX PROTEIN Q1"/>
    <property type="match status" value="1"/>
</dbReference>
<feature type="compositionally biased region" description="Basic and acidic residues" evidence="8">
    <location>
        <begin position="242"/>
        <end position="251"/>
    </location>
</feature>
<feature type="region of interest" description="Disordered" evidence="8">
    <location>
        <begin position="219"/>
        <end position="312"/>
    </location>
</feature>
<keyword evidence="11" id="KW-1185">Reference proteome</keyword>
<dbReference type="InterPro" id="IPR036388">
    <property type="entry name" value="WH-like_DNA-bd_sf"/>
</dbReference>
<evidence type="ECO:0000256" key="1">
    <source>
        <dbReference type="ARBA" id="ARBA00004123"/>
    </source>
</evidence>
<dbReference type="SUPFAM" id="SSF46785">
    <property type="entry name" value="Winged helix' DNA-binding domain"/>
    <property type="match status" value="1"/>
</dbReference>
<proteinExistence type="predicted"/>
<accession>A0A8K0F0L7</accession>
<dbReference type="PANTHER" id="PTHR11829">
    <property type="entry name" value="FORKHEAD BOX PROTEIN"/>
    <property type="match status" value="1"/>
</dbReference>
<feature type="region of interest" description="Disordered" evidence="8">
    <location>
        <begin position="472"/>
        <end position="497"/>
    </location>
</feature>
<reference evidence="10" key="1">
    <citation type="submission" date="2022-01" db="EMBL/GenBank/DDBJ databases">
        <authorList>
            <person name="Braso-Vives M."/>
        </authorList>
    </citation>
    <scope>NUCLEOTIDE SEQUENCE</scope>
</reference>
<feature type="compositionally biased region" description="Pro residues" evidence="8">
    <location>
        <begin position="479"/>
        <end position="491"/>
    </location>
</feature>
<dbReference type="GO" id="GO:0009653">
    <property type="term" value="P:anatomical structure morphogenesis"/>
    <property type="evidence" value="ECO:0007669"/>
    <property type="project" value="TreeGrafter"/>
</dbReference>
<evidence type="ECO:0000313" key="11">
    <source>
        <dbReference type="Proteomes" id="UP000838412"/>
    </source>
</evidence>
<dbReference type="Proteomes" id="UP000838412">
    <property type="component" value="Chromosome 7"/>
</dbReference>
<comment type="subcellular location">
    <subcellularLocation>
        <location evidence="1 7">Nucleus</location>
    </subcellularLocation>
</comment>
<dbReference type="SMART" id="SM00339">
    <property type="entry name" value="FH"/>
    <property type="match status" value="1"/>
</dbReference>
<gene>
    <name evidence="10" type="primary">FOXQ1</name>
    <name evidence="10" type="ORF">BLAG_LOCUS22179</name>
</gene>
<dbReference type="InterPro" id="IPR036390">
    <property type="entry name" value="WH_DNA-bd_sf"/>
</dbReference>
<feature type="region of interest" description="Disordered" evidence="8">
    <location>
        <begin position="671"/>
        <end position="695"/>
    </location>
</feature>
<dbReference type="Pfam" id="PF00250">
    <property type="entry name" value="Forkhead"/>
    <property type="match status" value="1"/>
</dbReference>
<keyword evidence="3 7" id="KW-0238">DNA-binding</keyword>
<keyword evidence="4" id="KW-0010">Activator</keyword>
<dbReference type="InterPro" id="IPR001766">
    <property type="entry name" value="Fork_head_dom"/>
</dbReference>
<feature type="domain" description="Fork-head" evidence="9">
    <location>
        <begin position="134"/>
        <end position="229"/>
    </location>
</feature>
<dbReference type="InterPro" id="IPR050211">
    <property type="entry name" value="FOX_domain-containing"/>
</dbReference>
<feature type="region of interest" description="Disordered" evidence="8">
    <location>
        <begin position="425"/>
        <end position="457"/>
    </location>
</feature>
<dbReference type="GO" id="GO:0030154">
    <property type="term" value="P:cell differentiation"/>
    <property type="evidence" value="ECO:0007669"/>
    <property type="project" value="TreeGrafter"/>
</dbReference>
<dbReference type="AlphaFoldDB" id="A0A8K0F0L7"/>
<evidence type="ECO:0000256" key="4">
    <source>
        <dbReference type="ARBA" id="ARBA00023159"/>
    </source>
</evidence>
<keyword evidence="6 7" id="KW-0539">Nucleus</keyword>
<evidence type="ECO:0000313" key="10">
    <source>
        <dbReference type="EMBL" id="CAH1269572.1"/>
    </source>
</evidence>
<evidence type="ECO:0000259" key="9">
    <source>
        <dbReference type="PROSITE" id="PS50039"/>
    </source>
</evidence>
<evidence type="ECO:0000256" key="3">
    <source>
        <dbReference type="ARBA" id="ARBA00023125"/>
    </source>
</evidence>
<keyword evidence="5" id="KW-0804">Transcription</keyword>
<feature type="DNA-binding region" description="Fork-head" evidence="7">
    <location>
        <begin position="134"/>
        <end position="229"/>
    </location>
</feature>
<evidence type="ECO:0000256" key="5">
    <source>
        <dbReference type="ARBA" id="ARBA00023163"/>
    </source>
</evidence>
<evidence type="ECO:0000256" key="2">
    <source>
        <dbReference type="ARBA" id="ARBA00023015"/>
    </source>
</evidence>
<feature type="region of interest" description="Disordered" evidence="8">
    <location>
        <begin position="368"/>
        <end position="403"/>
    </location>
</feature>
<organism evidence="10 11">
    <name type="scientific">Branchiostoma lanceolatum</name>
    <name type="common">Common lancelet</name>
    <name type="synonym">Amphioxus lanceolatum</name>
    <dbReference type="NCBI Taxonomy" id="7740"/>
    <lineage>
        <taxon>Eukaryota</taxon>
        <taxon>Metazoa</taxon>
        <taxon>Chordata</taxon>
        <taxon>Cephalochordata</taxon>
        <taxon>Leptocardii</taxon>
        <taxon>Amphioxiformes</taxon>
        <taxon>Branchiostomatidae</taxon>
        <taxon>Branchiostoma</taxon>
    </lineage>
</organism>
<feature type="compositionally biased region" description="Basic residues" evidence="8">
    <location>
        <begin position="122"/>
        <end position="134"/>
    </location>
</feature>
<feature type="region of interest" description="Disordered" evidence="8">
    <location>
        <begin position="61"/>
        <end position="135"/>
    </location>
</feature>
<evidence type="ECO:0000256" key="6">
    <source>
        <dbReference type="ARBA" id="ARBA00023242"/>
    </source>
</evidence>
<name>A0A8K0F0L7_BRALA</name>
<dbReference type="GO" id="GO:0005634">
    <property type="term" value="C:nucleus"/>
    <property type="evidence" value="ECO:0007669"/>
    <property type="project" value="UniProtKB-SubCell"/>
</dbReference>
<dbReference type="GO" id="GO:0046332">
    <property type="term" value="F:SMAD binding"/>
    <property type="evidence" value="ECO:0007669"/>
    <property type="project" value="UniProtKB-ARBA"/>
</dbReference>
<feature type="compositionally biased region" description="Polar residues" evidence="8">
    <location>
        <begin position="74"/>
        <end position="84"/>
    </location>
</feature>
<sequence length="747" mass="82499">MEVEVSRRFSIRSCFSEFNDFVPPQPTYPYGGWHDPPAVSRAVQEPHISRRDFDVRLQAEHNNDAQPDMCVTSPVMSATRSDQAATDMAKFSELPSTSPQGEGTAHSPTTESDDKTTPTSNRKGKKKPYRRHAKPPVSYTAMIAAVIQESPEKKLTLLQIVDELKRRYSFFNGDYKGWKNSVRHNLSLNKCFVKVPRDADRPFGKDNFWTVDGIESYLNPDGTFRQRRKRAQPGTAATRKAARSDSEEPRATAKKPAKGKRAGRSRHDSSDADDCRTEPNIDEEGDPKETEQQAVKLKAKDENDKISTGPLKTEKFRGPYAIDSLLSPRDVTDGPDHSPVLFYLSPRYTHRPTPEQRVEVAMDVDNRSETMWPSDDNKSPGKVMHEENHRERADKPVPQNDDAVTSPMQVQQTFREDTQVAETHVQGKGIHGNARSGRDVTPVRTGAPDTEDGTHVPPPGEDAAHVVSHHHHFGSHVAGPPPPLYRQPSPPWSYRTSPPNDPCSSWEGGADSVFPSFRSSFHPSPAAVPASPWLAHPDRSIHSPYGFDLPSLRSWASPGSAVWPSPTWSPGGGGMSPIINFTGALTDPSYRFSSTPYHPPHSFSDRSNASSLSECSSYQPVISQYGHMSSPPVEGITPKTADSAHCSYSFAPPMATQAHQPVRPFNGCPTTNTRPDFRPPTRPSMTFGSSGPPSPRAPGVYPPYMVPARSLHLIEPVPRHLSYVYHSASANCTCTLCVEAYRAGPRV</sequence>
<feature type="compositionally biased region" description="Basic residues" evidence="8">
    <location>
        <begin position="252"/>
        <end position="264"/>
    </location>
</feature>
<dbReference type="GO" id="GO:0005667">
    <property type="term" value="C:transcription regulator complex"/>
    <property type="evidence" value="ECO:0007669"/>
    <property type="project" value="UniProtKB-ARBA"/>
</dbReference>
<dbReference type="InterPro" id="IPR030456">
    <property type="entry name" value="TF_fork_head_CS_2"/>
</dbReference>
<dbReference type="Gene3D" id="1.10.10.10">
    <property type="entry name" value="Winged helix-like DNA-binding domain superfamily/Winged helix DNA-binding domain"/>
    <property type="match status" value="1"/>
</dbReference>
<dbReference type="FunFam" id="1.10.10.10:FF:000278">
    <property type="entry name" value="Forkhead box protein H1"/>
    <property type="match status" value="1"/>
</dbReference>
<keyword evidence="2" id="KW-0805">Transcription regulation</keyword>
<feature type="compositionally biased region" description="Basic and acidic residues" evidence="8">
    <location>
        <begin position="265"/>
        <end position="279"/>
    </location>
</feature>
<evidence type="ECO:0000256" key="8">
    <source>
        <dbReference type="SAM" id="MobiDB-lite"/>
    </source>
</evidence>
<dbReference type="EMBL" id="OV696692">
    <property type="protein sequence ID" value="CAH1269572.1"/>
    <property type="molecule type" value="Genomic_DNA"/>
</dbReference>
<feature type="compositionally biased region" description="Basic and acidic residues" evidence="8">
    <location>
        <begin position="375"/>
        <end position="395"/>
    </location>
</feature>
<dbReference type="OrthoDB" id="10050763at2759"/>
<protein>
    <submittedName>
        <fullName evidence="10">FOXQ1 protein</fullName>
    </submittedName>
</protein>
<evidence type="ECO:0000256" key="7">
    <source>
        <dbReference type="PROSITE-ProRule" id="PRU00089"/>
    </source>
</evidence>
<dbReference type="PROSITE" id="PS00658">
    <property type="entry name" value="FORK_HEAD_2"/>
    <property type="match status" value="1"/>
</dbReference>
<dbReference type="GO" id="GO:0000978">
    <property type="term" value="F:RNA polymerase II cis-regulatory region sequence-specific DNA binding"/>
    <property type="evidence" value="ECO:0007669"/>
    <property type="project" value="TreeGrafter"/>
</dbReference>
<feature type="compositionally biased region" description="Polar residues" evidence="8">
    <location>
        <begin position="94"/>
        <end position="110"/>
    </location>
</feature>
<dbReference type="GO" id="GO:0000981">
    <property type="term" value="F:DNA-binding transcription factor activity, RNA polymerase II-specific"/>
    <property type="evidence" value="ECO:0007669"/>
    <property type="project" value="TreeGrafter"/>
</dbReference>